<gene>
    <name evidence="2" type="ORF">BpHYR1_042662</name>
</gene>
<dbReference type="Gene3D" id="1.20.890.10">
    <property type="entry name" value="cAMP-dependent protein kinase regulatory subunit, dimerization-anchoring domain"/>
    <property type="match status" value="1"/>
</dbReference>
<sequence length="286" mass="33236">MPTDPDRAYAKKHKINDLLNDLYLELTKNKPENPLEFAIKHLEAKLPPKEQSQLSFKISPFESEPTKDLFKTLINQTNNKIGTDTKFVSPISTFNILNRINQSIVKANKELTNEELLEKENIVYQSRNDEEDTELPINVAVRYKNDLKSRKLADQHKEDIKRLVEGQLCEDKYDNENETHKQKSEQYSQELMHEIITADSPYHLEEKKPKKKKQKLRPVKSNAELAAPLVKLIVCQFCSKLQDKLDEENVKDSLIKEDEVQGDAKNEENIFDFFPRASVAIEQNLE</sequence>
<reference evidence="2 3" key="1">
    <citation type="journal article" date="2018" name="Sci. Rep.">
        <title>Genomic signatures of local adaptation to the degree of environmental predictability in rotifers.</title>
        <authorList>
            <person name="Franch-Gras L."/>
            <person name="Hahn C."/>
            <person name="Garcia-Roger E.M."/>
            <person name="Carmona M.J."/>
            <person name="Serra M."/>
            <person name="Gomez A."/>
        </authorList>
    </citation>
    <scope>NUCLEOTIDE SEQUENCE [LARGE SCALE GENOMIC DNA]</scope>
    <source>
        <strain evidence="2">HYR1</strain>
    </source>
</reference>
<feature type="non-terminal residue" evidence="2">
    <location>
        <position position="286"/>
    </location>
</feature>
<dbReference type="AlphaFoldDB" id="A0A3M7PCD9"/>
<feature type="compositionally biased region" description="Basic residues" evidence="1">
    <location>
        <begin position="209"/>
        <end position="218"/>
    </location>
</feature>
<keyword evidence="3" id="KW-1185">Reference proteome</keyword>
<dbReference type="EMBL" id="REGN01011979">
    <property type="protein sequence ID" value="RMZ96673.1"/>
    <property type="molecule type" value="Genomic_DNA"/>
</dbReference>
<feature type="region of interest" description="Disordered" evidence="1">
    <location>
        <begin position="199"/>
        <end position="219"/>
    </location>
</feature>
<evidence type="ECO:0000256" key="1">
    <source>
        <dbReference type="SAM" id="MobiDB-lite"/>
    </source>
</evidence>
<protein>
    <submittedName>
        <fullName evidence="2">Uncharacterized protein</fullName>
    </submittedName>
</protein>
<organism evidence="2 3">
    <name type="scientific">Brachionus plicatilis</name>
    <name type="common">Marine rotifer</name>
    <name type="synonym">Brachionus muelleri</name>
    <dbReference type="NCBI Taxonomy" id="10195"/>
    <lineage>
        <taxon>Eukaryota</taxon>
        <taxon>Metazoa</taxon>
        <taxon>Spiralia</taxon>
        <taxon>Gnathifera</taxon>
        <taxon>Rotifera</taxon>
        <taxon>Eurotatoria</taxon>
        <taxon>Monogononta</taxon>
        <taxon>Pseudotrocha</taxon>
        <taxon>Ploima</taxon>
        <taxon>Brachionidae</taxon>
        <taxon>Brachionus</taxon>
    </lineage>
</organism>
<dbReference type="SUPFAM" id="SSF47391">
    <property type="entry name" value="Dimerization-anchoring domain of cAMP-dependent PK regulatory subunit"/>
    <property type="match status" value="1"/>
</dbReference>
<dbReference type="OrthoDB" id="10592464at2759"/>
<name>A0A3M7PCD9_BRAPC</name>
<dbReference type="CDD" id="cd22961">
    <property type="entry name" value="DD_TEX55-like"/>
    <property type="match status" value="1"/>
</dbReference>
<evidence type="ECO:0000313" key="2">
    <source>
        <dbReference type="EMBL" id="RMZ96673.1"/>
    </source>
</evidence>
<accession>A0A3M7PCD9</accession>
<comment type="caution">
    <text evidence="2">The sequence shown here is derived from an EMBL/GenBank/DDBJ whole genome shotgun (WGS) entry which is preliminary data.</text>
</comment>
<dbReference type="Proteomes" id="UP000276133">
    <property type="component" value="Unassembled WGS sequence"/>
</dbReference>
<evidence type="ECO:0000313" key="3">
    <source>
        <dbReference type="Proteomes" id="UP000276133"/>
    </source>
</evidence>
<proteinExistence type="predicted"/>